<dbReference type="GO" id="GO:0001771">
    <property type="term" value="P:immunological synapse formation"/>
    <property type="evidence" value="ECO:0007669"/>
    <property type="project" value="TreeGrafter"/>
</dbReference>
<evidence type="ECO:0000256" key="2">
    <source>
        <dbReference type="ARBA" id="ARBA00004613"/>
    </source>
</evidence>
<dbReference type="GO" id="GO:0001913">
    <property type="term" value="P:T cell mediated cytotoxicity"/>
    <property type="evidence" value="ECO:0007669"/>
    <property type="project" value="TreeGrafter"/>
</dbReference>
<dbReference type="EMBL" id="JAAMOB010000008">
    <property type="protein sequence ID" value="KAF4109873.1"/>
    <property type="molecule type" value="Genomic_DNA"/>
</dbReference>
<dbReference type="PANTHER" id="PTHR46096:SF1">
    <property type="entry name" value="PERFORIN 1.5"/>
    <property type="match status" value="1"/>
</dbReference>
<dbReference type="GO" id="GO:0022829">
    <property type="term" value="F:wide pore channel activity"/>
    <property type="evidence" value="ECO:0007669"/>
    <property type="project" value="TreeGrafter"/>
</dbReference>
<evidence type="ECO:0000256" key="4">
    <source>
        <dbReference type="ARBA" id="ARBA00022525"/>
    </source>
</evidence>
<keyword evidence="7" id="KW-1015">Disulfide bond</keyword>
<dbReference type="GO" id="GO:0005576">
    <property type="term" value="C:extracellular region"/>
    <property type="evidence" value="ECO:0007669"/>
    <property type="project" value="UniProtKB-SubCell"/>
</dbReference>
<organism evidence="9 10">
    <name type="scientific">Onychostoma macrolepis</name>
    <dbReference type="NCBI Taxonomy" id="369639"/>
    <lineage>
        <taxon>Eukaryota</taxon>
        <taxon>Metazoa</taxon>
        <taxon>Chordata</taxon>
        <taxon>Craniata</taxon>
        <taxon>Vertebrata</taxon>
        <taxon>Euteleostomi</taxon>
        <taxon>Actinopterygii</taxon>
        <taxon>Neopterygii</taxon>
        <taxon>Teleostei</taxon>
        <taxon>Ostariophysi</taxon>
        <taxon>Cypriniformes</taxon>
        <taxon>Cyprinidae</taxon>
        <taxon>Acrossocheilinae</taxon>
        <taxon>Onychostoma</taxon>
    </lineage>
</organism>
<evidence type="ECO:0000313" key="10">
    <source>
        <dbReference type="Proteomes" id="UP000579812"/>
    </source>
</evidence>
<proteinExistence type="inferred from homology"/>
<dbReference type="Proteomes" id="UP000579812">
    <property type="component" value="Unassembled WGS sequence"/>
</dbReference>
<dbReference type="InterPro" id="IPR020864">
    <property type="entry name" value="MACPF"/>
</dbReference>
<evidence type="ECO:0000256" key="3">
    <source>
        <dbReference type="ARBA" id="ARBA00009214"/>
    </source>
</evidence>
<name>A0A7J6CTJ3_9TELE</name>
<evidence type="ECO:0000256" key="7">
    <source>
        <dbReference type="ARBA" id="ARBA00023157"/>
    </source>
</evidence>
<keyword evidence="10" id="KW-1185">Reference proteome</keyword>
<dbReference type="PROSITE" id="PS00279">
    <property type="entry name" value="MACPF_1"/>
    <property type="match status" value="1"/>
</dbReference>
<comment type="similarity">
    <text evidence="3">Belongs to the complement C6/C7/C8/C9 family.</text>
</comment>
<accession>A0A7J6CTJ3</accession>
<keyword evidence="5" id="KW-0204">Cytolysis</keyword>
<evidence type="ECO:0000256" key="5">
    <source>
        <dbReference type="ARBA" id="ARBA00022852"/>
    </source>
</evidence>
<keyword evidence="6" id="KW-0472">Membrane</keyword>
<comment type="caution">
    <text evidence="9">The sequence shown here is derived from an EMBL/GenBank/DDBJ whole genome shotgun (WGS) entry which is preliminary data.</text>
</comment>
<comment type="subcellular location">
    <subcellularLocation>
        <location evidence="1">Membrane</location>
    </subcellularLocation>
    <subcellularLocation>
        <location evidence="2">Secreted</location>
    </subcellularLocation>
</comment>
<evidence type="ECO:0000256" key="6">
    <source>
        <dbReference type="ARBA" id="ARBA00023136"/>
    </source>
</evidence>
<dbReference type="GO" id="GO:0031640">
    <property type="term" value="P:killing of cells of another organism"/>
    <property type="evidence" value="ECO:0007669"/>
    <property type="project" value="UniProtKB-KW"/>
</dbReference>
<dbReference type="InterPro" id="IPR020863">
    <property type="entry name" value="MACPF_CS"/>
</dbReference>
<gene>
    <name evidence="9" type="ORF">G5714_009125</name>
</gene>
<feature type="domain" description="MACPF" evidence="8">
    <location>
        <begin position="1"/>
        <end position="115"/>
    </location>
</feature>
<dbReference type="PANTHER" id="PTHR46096">
    <property type="entry name" value="PERFORIN-1"/>
    <property type="match status" value="1"/>
</dbReference>
<dbReference type="InterPro" id="IPR052784">
    <property type="entry name" value="Perforin-1_pore-forming"/>
</dbReference>
<protein>
    <recommendedName>
        <fullName evidence="8">MACPF domain-containing protein</fullName>
    </recommendedName>
</protein>
<evidence type="ECO:0000313" key="9">
    <source>
        <dbReference type="EMBL" id="KAF4109873.1"/>
    </source>
</evidence>
<reference evidence="9 10" key="1">
    <citation type="submission" date="2020-04" db="EMBL/GenBank/DDBJ databases">
        <title>Chromosome-level genome assembly of a cyprinid fish Onychostoma macrolepis by integration of Nanopore Sequencing, Bionano and Hi-C technology.</title>
        <authorList>
            <person name="Wang D."/>
        </authorList>
    </citation>
    <scope>NUCLEOTIDE SEQUENCE [LARGE SCALE GENOMIC DNA]</scope>
    <source>
        <strain evidence="9">SWU-2019</strain>
        <tissue evidence="9">Muscle</tissue>
    </source>
</reference>
<dbReference type="PROSITE" id="PS51412">
    <property type="entry name" value="MACPF_2"/>
    <property type="match status" value="1"/>
</dbReference>
<sequence>MKSDFGGSRSDIAQFAQSQNAMDKAIFALHELSCTYYSYRVTDHPELSTEFSKHLQQLPTQYDVKTKPKYRRTIDTYGTHYIRQVHLGGRVRRVTAFRTCLATLKGFSKLISRTV</sequence>
<dbReference type="AlphaFoldDB" id="A0A7J6CTJ3"/>
<dbReference type="GO" id="GO:0016020">
    <property type="term" value="C:membrane"/>
    <property type="evidence" value="ECO:0007669"/>
    <property type="project" value="UniProtKB-SubCell"/>
</dbReference>
<dbReference type="Pfam" id="PF01823">
    <property type="entry name" value="MACPF"/>
    <property type="match status" value="1"/>
</dbReference>
<evidence type="ECO:0000256" key="1">
    <source>
        <dbReference type="ARBA" id="ARBA00004370"/>
    </source>
</evidence>
<dbReference type="GO" id="GO:0051607">
    <property type="term" value="P:defense response to virus"/>
    <property type="evidence" value="ECO:0007669"/>
    <property type="project" value="TreeGrafter"/>
</dbReference>
<keyword evidence="4" id="KW-0964">Secreted</keyword>
<evidence type="ECO:0000259" key="8">
    <source>
        <dbReference type="PROSITE" id="PS51412"/>
    </source>
</evidence>